<dbReference type="Gene3D" id="2.60.40.1780">
    <property type="entry name" value="Carmovirus coat protein"/>
    <property type="match status" value="1"/>
</dbReference>
<evidence type="ECO:0000313" key="8">
    <source>
        <dbReference type="EMBL" id="AJG42210.1"/>
    </source>
</evidence>
<sequence length="345" mass="36783">MDAYKNDPIVRQAVAKGVAWAVKLNTRGWSSLTTQQKKAARSALSVIQSPAVVVPRRTRVRNPVPAGLKSGNGKAGKSSTLTRSEFICNVSSTTGVTPTFQSWIINPREVKSFPQSSVCSVGYNKYRITDFRIRFSTSCSDTMNGKVAIGFTPDSSDPVPVDKSQLYGMQVYADTPAKESVTLKTAADNTIRFLRDSSSDDAKLVDYGRVVLATYGFDSTAPSVIGELFFEYTVVYLDPTYVVALTQHGTLTASSGPPYATLTTTATSTSMELNTHGKWLVVWVSADEVINSPVISGSGASGSVTVVSDAQTTVVAVVTANLPGATISNSSTAAPSSLEWYVSRL</sequence>
<dbReference type="GO" id="GO:0005198">
    <property type="term" value="F:structural molecule activity"/>
    <property type="evidence" value="ECO:0007669"/>
    <property type="project" value="InterPro"/>
</dbReference>
<protein>
    <recommendedName>
        <fullName evidence="3">Capsid protein</fullName>
    </recommendedName>
</protein>
<organism evidence="8">
    <name type="scientific">Pelargonium flower break virus</name>
    <dbReference type="NCBI Taxonomy" id="35291"/>
    <lineage>
        <taxon>Viruses</taxon>
        <taxon>Riboviria</taxon>
        <taxon>Orthornavirae</taxon>
        <taxon>Kitrinoviricota</taxon>
        <taxon>Tolucaviricetes</taxon>
        <taxon>Tolivirales</taxon>
        <taxon>Tombusviridae</taxon>
        <taxon>Procedovirinae</taxon>
        <taxon>Alphacarmovirus</taxon>
        <taxon>Alphacarmovirus pelargonii</taxon>
    </lineage>
</organism>
<feature type="domain" description="Icosahedral viral capsid protein S" evidence="7">
    <location>
        <begin position="54"/>
        <end position="240"/>
    </location>
</feature>
<dbReference type="InterPro" id="IPR029053">
    <property type="entry name" value="Viral_coat"/>
</dbReference>
<evidence type="ECO:0000256" key="5">
    <source>
        <dbReference type="ARBA" id="ARBA00022844"/>
    </source>
</evidence>
<dbReference type="PROSITE" id="PS00555">
    <property type="entry name" value="ICOSAH_VIR_COAT_S"/>
    <property type="match status" value="1"/>
</dbReference>
<evidence type="ECO:0000256" key="4">
    <source>
        <dbReference type="ARBA" id="ARBA00022561"/>
    </source>
</evidence>
<evidence type="ECO:0000256" key="1">
    <source>
        <dbReference type="ARBA" id="ARBA00004328"/>
    </source>
</evidence>
<keyword evidence="6" id="KW-1142">T=3 icosahedral capsid protein</keyword>
<reference evidence="8" key="1">
    <citation type="journal article" date="2015" name="Plant Dis.">
        <title>First report of Pelargonium flower break virus infecting pelargonium plants in China.</title>
        <authorList>
            <person name="Wei M.S."/>
            <person name="Li G.F."/>
            <person name="Ma J."/>
            <person name="Kong J."/>
        </authorList>
    </citation>
    <scope>NUCLEOTIDE SEQUENCE</scope>
    <source>
        <strain evidence="8">PFBVBJ6</strain>
    </source>
</reference>
<evidence type="ECO:0000259" key="7">
    <source>
        <dbReference type="Pfam" id="PF00729"/>
    </source>
</evidence>
<evidence type="ECO:0000256" key="6">
    <source>
        <dbReference type="ARBA" id="ARBA00023060"/>
    </source>
</evidence>
<dbReference type="InterPro" id="IPR000937">
    <property type="entry name" value="Capsid_prot_S-dom_vir"/>
</dbReference>
<keyword evidence="5" id="KW-0946">Virion</keyword>
<dbReference type="Pfam" id="PF00729">
    <property type="entry name" value="Viral_coat"/>
    <property type="match status" value="1"/>
</dbReference>
<evidence type="ECO:0000256" key="3">
    <source>
        <dbReference type="ARBA" id="ARBA00018091"/>
    </source>
</evidence>
<keyword evidence="4 8" id="KW-0167">Capsid protein</keyword>
<dbReference type="PRINTS" id="PR00233">
    <property type="entry name" value="ICOSAHEDRAL"/>
</dbReference>
<dbReference type="GO" id="GO:0039617">
    <property type="term" value="C:T=3 icosahedral viral capsid"/>
    <property type="evidence" value="ECO:0007669"/>
    <property type="project" value="UniProtKB-KW"/>
</dbReference>
<proteinExistence type="inferred from homology"/>
<dbReference type="SUPFAM" id="SSF88633">
    <property type="entry name" value="Positive stranded ssRNA viruses"/>
    <property type="match status" value="1"/>
</dbReference>
<comment type="similarity">
    <text evidence="2">Belongs to the icosahedral plant coat protein family.</text>
</comment>
<accession>A0A0B5L0C7</accession>
<comment type="subcellular location">
    <subcellularLocation>
        <location evidence="1">Virion</location>
    </subcellularLocation>
</comment>
<evidence type="ECO:0000256" key="2">
    <source>
        <dbReference type="ARBA" id="ARBA00007446"/>
    </source>
</evidence>
<dbReference type="EMBL" id="KM884876">
    <property type="protein sequence ID" value="AJG42210.1"/>
    <property type="molecule type" value="Genomic_RNA"/>
</dbReference>
<dbReference type="Gene3D" id="2.60.120.20">
    <property type="match status" value="1"/>
</dbReference>
<name>A0A0B5L0C7_9TOMB</name>